<protein>
    <recommendedName>
        <fullName evidence="1">Dret-0059-like sensor domain-containing protein</fullName>
    </recommendedName>
</protein>
<feature type="domain" description="Dret-0059-like sensor" evidence="1">
    <location>
        <begin position="51"/>
        <end position="172"/>
    </location>
</feature>
<name>G7WPH9_METH6</name>
<dbReference type="PATRIC" id="fig|1110509.7.peg.2021"/>
<accession>G7WPH9</accession>
<reference evidence="2 3" key="1">
    <citation type="journal article" date="2012" name="PLoS ONE">
        <title>The genome characteristics and predicted function of methyl-group oxidation pathway in the obligate aceticlastic methanogens, Methanosaeta spp.</title>
        <authorList>
            <person name="Zhu J."/>
            <person name="Zheng H."/>
            <person name="Ai G."/>
            <person name="Zhang G."/>
            <person name="Liu D."/>
            <person name="Liu X."/>
            <person name="Dong X."/>
        </authorList>
    </citation>
    <scope>NUCLEOTIDE SEQUENCE [LARGE SCALE GENOMIC DNA]</scope>
    <source>
        <strain evidence="2 3">6Ac</strain>
    </source>
</reference>
<dbReference type="Gene3D" id="3.30.450.20">
    <property type="entry name" value="PAS domain"/>
    <property type="match status" value="1"/>
</dbReference>
<dbReference type="KEGG" id="mhi:Mhar_1822"/>
<dbReference type="EMBL" id="CP003117">
    <property type="protein sequence ID" value="AET65180.1"/>
    <property type="molecule type" value="Genomic_DNA"/>
</dbReference>
<dbReference type="AlphaFoldDB" id="G7WPH9"/>
<dbReference type="HOGENOM" id="CLU_084977_0_0_2"/>
<dbReference type="InterPro" id="IPR054513">
    <property type="entry name" value="Dret_0059-like_sensor"/>
</dbReference>
<dbReference type="STRING" id="1110509.Mhar_1822"/>
<keyword evidence="3" id="KW-1185">Reference proteome</keyword>
<evidence type="ECO:0000313" key="2">
    <source>
        <dbReference type="EMBL" id="AET65180.1"/>
    </source>
</evidence>
<sequence>MSHLGAAALAALIFCAFAAAGEDAGGAISSFEEPSIEMPFLLLQIQADLQGSLEDLDMAVAKASGDLSASGLEGDGAREVLRGLLAENSDLVEAVTFSEEGKILVAECEGCEGGEGEDISGQEHIAQILRTKNPTFSGQFLLVEGYHGTAIAYPVISPEGKFIGGISAILKPEELMDALVAPKLRFDTSTRSNITDYSFWSMHLDGLIAYDRDESQIGKLLFEDPLYQPFSSLLDLGERIVAERAGHGYYTFQVTEEDERVVTKESYWTTVGLHGREWRIIVTRIVD</sequence>
<dbReference type="CDD" id="cd18773">
    <property type="entry name" value="PDC1_HK_sensor"/>
    <property type="match status" value="1"/>
</dbReference>
<dbReference type="Proteomes" id="UP000005877">
    <property type="component" value="Chromosome"/>
</dbReference>
<gene>
    <name evidence="2" type="ordered locus">Mhar_1822</name>
</gene>
<evidence type="ECO:0000259" key="1">
    <source>
        <dbReference type="Pfam" id="PF22309"/>
    </source>
</evidence>
<dbReference type="Pfam" id="PF22309">
    <property type="entry name" value="HK-GC-Chemotax_sensor"/>
    <property type="match status" value="1"/>
</dbReference>
<organism evidence="2 3">
    <name type="scientific">Methanothrix harundinacea (strain 6Ac)</name>
    <name type="common">Methanosaeta harundinacea</name>
    <dbReference type="NCBI Taxonomy" id="1110509"/>
    <lineage>
        <taxon>Archaea</taxon>
        <taxon>Methanobacteriati</taxon>
        <taxon>Methanobacteriota</taxon>
        <taxon>Stenosarchaea group</taxon>
        <taxon>Methanomicrobia</taxon>
        <taxon>Methanotrichales</taxon>
        <taxon>Methanotrichaceae</taxon>
        <taxon>Methanothrix</taxon>
    </lineage>
</organism>
<evidence type="ECO:0000313" key="3">
    <source>
        <dbReference type="Proteomes" id="UP000005877"/>
    </source>
</evidence>
<proteinExistence type="predicted"/>